<protein>
    <submittedName>
        <fullName evidence="7">Uncharacterized protein</fullName>
    </submittedName>
</protein>
<name>A0A0C9W7D7_9AGAM</name>
<evidence type="ECO:0000256" key="6">
    <source>
        <dbReference type="SAM" id="Phobius"/>
    </source>
</evidence>
<feature type="transmembrane region" description="Helical" evidence="6">
    <location>
        <begin position="221"/>
        <end position="239"/>
    </location>
</feature>
<accession>A0A0C9W7D7</accession>
<dbReference type="AlphaFoldDB" id="A0A0C9W7D7"/>
<dbReference type="PANTHER" id="PTHR10989">
    <property type="entry name" value="ANDROGEN-INDUCED PROTEIN 1-RELATED"/>
    <property type="match status" value="1"/>
</dbReference>
<comment type="subcellular location">
    <subcellularLocation>
        <location evidence="1">Endomembrane system</location>
        <topology evidence="1">Multi-pass membrane protein</topology>
    </subcellularLocation>
</comment>
<keyword evidence="4 6" id="KW-0472">Membrane</keyword>
<reference evidence="7 8" key="1">
    <citation type="submission" date="2014-04" db="EMBL/GenBank/DDBJ databases">
        <title>Evolutionary Origins and Diversification of the Mycorrhizal Mutualists.</title>
        <authorList>
            <consortium name="DOE Joint Genome Institute"/>
            <consortium name="Mycorrhizal Genomics Consortium"/>
            <person name="Kohler A."/>
            <person name="Kuo A."/>
            <person name="Nagy L.G."/>
            <person name="Floudas D."/>
            <person name="Copeland A."/>
            <person name="Barry K.W."/>
            <person name="Cichocki N."/>
            <person name="Veneault-Fourrey C."/>
            <person name="LaButti K."/>
            <person name="Lindquist E.A."/>
            <person name="Lipzen A."/>
            <person name="Lundell T."/>
            <person name="Morin E."/>
            <person name="Murat C."/>
            <person name="Riley R."/>
            <person name="Ohm R."/>
            <person name="Sun H."/>
            <person name="Tunlid A."/>
            <person name="Henrissat B."/>
            <person name="Grigoriev I.V."/>
            <person name="Hibbett D.S."/>
            <person name="Martin F."/>
        </authorList>
    </citation>
    <scope>NUCLEOTIDE SEQUENCE [LARGE SCALE GENOMIC DNA]</scope>
    <source>
        <strain evidence="7 8">MD-312</strain>
    </source>
</reference>
<keyword evidence="8" id="KW-1185">Reference proteome</keyword>
<evidence type="ECO:0000313" key="8">
    <source>
        <dbReference type="Proteomes" id="UP000053820"/>
    </source>
</evidence>
<keyword evidence="2 6" id="KW-0812">Transmembrane</keyword>
<evidence type="ECO:0000256" key="4">
    <source>
        <dbReference type="ARBA" id="ARBA00023136"/>
    </source>
</evidence>
<dbReference type="OrthoDB" id="1898221at2759"/>
<sequence>MLRVGAFIFHTTAAAVMTWGWRSLNKLESHELVRKQRGGHLLYLTTQGLAIAWICMILSMIRDLRVFKFGSEFKFILDYINRVLLMIALPQTVSITVFYCLVTRFFPAALSSEAPAKANTSSDPEARADSGEETPLLSPPSAHSTEVARIPVLTDLALRLAPLLALLIDFFVFERRYTPGMVRIVAPIAIAVYGLGYIGLVELCARRNGVFPYPFLTKNRLGVRLLIYVAIARLVWDAFRLLNMMHV</sequence>
<evidence type="ECO:0000256" key="1">
    <source>
        <dbReference type="ARBA" id="ARBA00004127"/>
    </source>
</evidence>
<evidence type="ECO:0000256" key="2">
    <source>
        <dbReference type="ARBA" id="ARBA00022692"/>
    </source>
</evidence>
<feature type="transmembrane region" description="Helical" evidence="6">
    <location>
        <begin position="38"/>
        <end position="61"/>
    </location>
</feature>
<keyword evidence="3 6" id="KW-1133">Transmembrane helix</keyword>
<dbReference type="Proteomes" id="UP000053820">
    <property type="component" value="Unassembled WGS sequence"/>
</dbReference>
<dbReference type="PANTHER" id="PTHR10989:SF16">
    <property type="entry name" value="AT02829P-RELATED"/>
    <property type="match status" value="1"/>
</dbReference>
<evidence type="ECO:0000256" key="5">
    <source>
        <dbReference type="SAM" id="MobiDB-lite"/>
    </source>
</evidence>
<dbReference type="InterPro" id="IPR006838">
    <property type="entry name" value="ADTRP_AIG1"/>
</dbReference>
<proteinExistence type="predicted"/>
<dbReference type="HOGENOM" id="CLU_081915_1_0_1"/>
<feature type="transmembrane region" description="Helical" evidence="6">
    <location>
        <begin position="82"/>
        <end position="106"/>
    </location>
</feature>
<evidence type="ECO:0000313" key="7">
    <source>
        <dbReference type="EMBL" id="KIJ58322.1"/>
    </source>
</evidence>
<dbReference type="EMBL" id="KN839954">
    <property type="protein sequence ID" value="KIJ58322.1"/>
    <property type="molecule type" value="Genomic_DNA"/>
</dbReference>
<organism evidence="7 8">
    <name type="scientific">Hydnomerulius pinastri MD-312</name>
    <dbReference type="NCBI Taxonomy" id="994086"/>
    <lineage>
        <taxon>Eukaryota</taxon>
        <taxon>Fungi</taxon>
        <taxon>Dikarya</taxon>
        <taxon>Basidiomycota</taxon>
        <taxon>Agaricomycotina</taxon>
        <taxon>Agaricomycetes</taxon>
        <taxon>Agaricomycetidae</taxon>
        <taxon>Boletales</taxon>
        <taxon>Boletales incertae sedis</taxon>
        <taxon>Leucogyrophana</taxon>
    </lineage>
</organism>
<dbReference type="GO" id="GO:0016020">
    <property type="term" value="C:membrane"/>
    <property type="evidence" value="ECO:0007669"/>
    <property type="project" value="InterPro"/>
</dbReference>
<gene>
    <name evidence="7" type="ORF">HYDPIDRAFT_119669</name>
</gene>
<dbReference type="Pfam" id="PF04750">
    <property type="entry name" value="Far-17a_AIG1"/>
    <property type="match status" value="1"/>
</dbReference>
<feature type="transmembrane region" description="Helical" evidence="6">
    <location>
        <begin position="180"/>
        <end position="201"/>
    </location>
</feature>
<dbReference type="GO" id="GO:0012505">
    <property type="term" value="C:endomembrane system"/>
    <property type="evidence" value="ECO:0007669"/>
    <property type="project" value="UniProtKB-SubCell"/>
</dbReference>
<evidence type="ECO:0000256" key="3">
    <source>
        <dbReference type="ARBA" id="ARBA00022989"/>
    </source>
</evidence>
<feature type="region of interest" description="Disordered" evidence="5">
    <location>
        <begin position="115"/>
        <end position="142"/>
    </location>
</feature>